<comment type="caution">
    <text evidence="1">The sequence shown here is derived from an EMBL/GenBank/DDBJ whole genome shotgun (WGS) entry which is preliminary data.</text>
</comment>
<dbReference type="Proteomes" id="UP000219788">
    <property type="component" value="Unassembled WGS sequence"/>
</dbReference>
<sequence>MMKDIYIPSLSDPFYQGAQGNESVAESKVAMTNLATDDQIHLFNLPPGIRINGLQITGQFSGPGKSLQFVLLQPPLEAVILRTLDLGANGELYSTLSVKPVTTGESGGVVALRIKAGPINITFTVLLRYTVIGY</sequence>
<reference evidence="2" key="1">
    <citation type="submission" date="2017-09" db="EMBL/GenBank/DDBJ databases">
        <title>FDA dAtabase for Regulatory Grade micrObial Sequences (FDA-ARGOS): Supporting development and validation of Infectious Disease Dx tests.</title>
        <authorList>
            <person name="Goldberg B."/>
            <person name="Campos J."/>
            <person name="Tallon L."/>
            <person name="Sadzewicz L."/>
            <person name="Ott S."/>
            <person name="Zhao X."/>
            <person name="Nagaraj S."/>
            <person name="Vavikolanu K."/>
            <person name="Aluvathingal J."/>
            <person name="Nadendla S."/>
            <person name="Geyer C."/>
            <person name="Sichtig H."/>
        </authorList>
    </citation>
    <scope>NUCLEOTIDE SEQUENCE [LARGE SCALE GENOMIC DNA]</scope>
    <source>
        <strain evidence="2">FDAARGOS_370</strain>
    </source>
</reference>
<protein>
    <submittedName>
        <fullName evidence="1">Uncharacterized protein</fullName>
    </submittedName>
</protein>
<dbReference type="AlphaFoldDB" id="A0A2A7U2M1"/>
<proteinExistence type="predicted"/>
<name>A0A2A7U2M1_EDWTA</name>
<dbReference type="EMBL" id="PDDV01000013">
    <property type="protein sequence ID" value="PEH72656.1"/>
    <property type="molecule type" value="Genomic_DNA"/>
</dbReference>
<accession>A0A2A7U2M1</accession>
<gene>
    <name evidence="1" type="ORF">CRM76_12305</name>
</gene>
<organism evidence="1 2">
    <name type="scientific">Edwardsiella tarda</name>
    <dbReference type="NCBI Taxonomy" id="636"/>
    <lineage>
        <taxon>Bacteria</taxon>
        <taxon>Pseudomonadati</taxon>
        <taxon>Pseudomonadota</taxon>
        <taxon>Gammaproteobacteria</taxon>
        <taxon>Enterobacterales</taxon>
        <taxon>Hafniaceae</taxon>
        <taxon>Edwardsiella</taxon>
    </lineage>
</organism>
<dbReference type="OrthoDB" id="5873380at2"/>
<evidence type="ECO:0000313" key="2">
    <source>
        <dbReference type="Proteomes" id="UP000219788"/>
    </source>
</evidence>
<dbReference type="RefSeq" id="WP_098143194.1">
    <property type="nucleotide sequence ID" value="NZ_PDDV01000013.1"/>
</dbReference>
<evidence type="ECO:0000313" key="1">
    <source>
        <dbReference type="EMBL" id="PEH72656.1"/>
    </source>
</evidence>